<dbReference type="PANTHER" id="PTHR23501:SF87">
    <property type="entry name" value="SIDEROPHORE IRON TRANSPORTER 2"/>
    <property type="match status" value="1"/>
</dbReference>
<evidence type="ECO:0000313" key="12">
    <source>
        <dbReference type="Proteomes" id="UP000230002"/>
    </source>
</evidence>
<keyword evidence="12" id="KW-1185">Reference proteome</keyword>
<evidence type="ECO:0000256" key="2">
    <source>
        <dbReference type="ARBA" id="ARBA00008335"/>
    </source>
</evidence>
<feature type="transmembrane region" description="Helical" evidence="9">
    <location>
        <begin position="386"/>
        <end position="405"/>
    </location>
</feature>
<evidence type="ECO:0000256" key="6">
    <source>
        <dbReference type="ARBA" id="ARBA00023065"/>
    </source>
</evidence>
<evidence type="ECO:0000256" key="1">
    <source>
        <dbReference type="ARBA" id="ARBA00004141"/>
    </source>
</evidence>
<sequence length="609" mass="65085">MSINNEKVSGLGPDDIHTGLPEDAIPKLDEQTFKELQAEQDAHLGVKAVEAAEKVYGRYSKWLPFLGLALASYVYSLDGTTTSNYLAFATSAFDKHSLISTILVAESVITACIGPVIAKVADVTSRATSFLGILIFYVLGYIVIASANGVGALAVGLILYTVGFTGFQLLLSILVADITTLKWRGFVSALVSGPYVVNAFVGSNIATQVLECSGWRWGYGMFAILIPAALSPLLVTLFWAERKAKRLGLVPAPTTGEAQASLPRRVWAFLQQLDVIGLLLIGTSVALILLPLTLAPRAHGQWHNPSMIAMLVVGVVLMPAFVAWESSFAQWPAIPRRFLANRTVAIAAWISLFEFFSSTLTTTYLYSFVLITKDWSLVNITYFNQAQSVALVVFGILGGLSMRFLHRAKWVLAAGLAVRLLGVGLMIHSRGANGSAAEIIWTQILQGMGGGFSTVAASVAAQASVPHVDMATATAILFVWSEIGSAIGSAVAGAIWTSEMPVKLAEHLPGTNQTTIDELFGSITDVMAYPFGDPTREGAIAAYGDVMKLMLIGATAVSGVAFLLAFGMPDWYLGDKQNAVDAKDLKGEGSDELPTYQKSDVQKEDDSKA</sequence>
<evidence type="ECO:0000256" key="3">
    <source>
        <dbReference type="ARBA" id="ARBA00022448"/>
    </source>
</evidence>
<feature type="region of interest" description="Disordered" evidence="8">
    <location>
        <begin position="584"/>
        <end position="609"/>
    </location>
</feature>
<dbReference type="EMBL" id="AYKW01000034">
    <property type="protein sequence ID" value="PIL27830.1"/>
    <property type="molecule type" value="Genomic_DNA"/>
</dbReference>
<dbReference type="AlphaFoldDB" id="A0A2G8S229"/>
<accession>A0A2G8S229</accession>
<feature type="transmembrane region" description="Helical" evidence="9">
    <location>
        <begin position="217"/>
        <end position="240"/>
    </location>
</feature>
<feature type="transmembrane region" description="Helical" evidence="9">
    <location>
        <begin position="306"/>
        <end position="324"/>
    </location>
</feature>
<evidence type="ECO:0000313" key="11">
    <source>
        <dbReference type="EMBL" id="PIL27830.1"/>
    </source>
</evidence>
<feature type="transmembrane region" description="Helical" evidence="9">
    <location>
        <begin position="153"/>
        <end position="174"/>
    </location>
</feature>
<keyword evidence="6" id="KW-0406">Ion transport</keyword>
<dbReference type="Proteomes" id="UP000230002">
    <property type="component" value="Unassembled WGS sequence"/>
</dbReference>
<dbReference type="STRING" id="1077348.A0A2G8S229"/>
<organism evidence="11 12">
    <name type="scientific">Ganoderma sinense ZZ0214-1</name>
    <dbReference type="NCBI Taxonomy" id="1077348"/>
    <lineage>
        <taxon>Eukaryota</taxon>
        <taxon>Fungi</taxon>
        <taxon>Dikarya</taxon>
        <taxon>Basidiomycota</taxon>
        <taxon>Agaricomycotina</taxon>
        <taxon>Agaricomycetes</taxon>
        <taxon>Polyporales</taxon>
        <taxon>Polyporaceae</taxon>
        <taxon>Ganoderma</taxon>
    </lineage>
</organism>
<protein>
    <submittedName>
        <fullName evidence="11">MFS general substrate transporter</fullName>
    </submittedName>
</protein>
<dbReference type="Gene3D" id="1.20.1250.20">
    <property type="entry name" value="MFS general substrate transporter like domains"/>
    <property type="match status" value="2"/>
</dbReference>
<dbReference type="GO" id="GO:0005886">
    <property type="term" value="C:plasma membrane"/>
    <property type="evidence" value="ECO:0007669"/>
    <property type="project" value="TreeGrafter"/>
</dbReference>
<feature type="compositionally biased region" description="Basic and acidic residues" evidence="8">
    <location>
        <begin position="600"/>
        <end position="609"/>
    </location>
</feature>
<evidence type="ECO:0000256" key="8">
    <source>
        <dbReference type="SAM" id="MobiDB-lite"/>
    </source>
</evidence>
<evidence type="ECO:0000256" key="4">
    <source>
        <dbReference type="ARBA" id="ARBA00022692"/>
    </source>
</evidence>
<evidence type="ECO:0000256" key="9">
    <source>
        <dbReference type="SAM" id="Phobius"/>
    </source>
</evidence>
<dbReference type="GO" id="GO:0006811">
    <property type="term" value="P:monoatomic ion transport"/>
    <property type="evidence" value="ECO:0007669"/>
    <property type="project" value="UniProtKB-KW"/>
</dbReference>
<proteinExistence type="inferred from homology"/>
<feature type="transmembrane region" description="Helical" evidence="9">
    <location>
        <begin position="410"/>
        <end position="427"/>
    </location>
</feature>
<name>A0A2G8S229_9APHY</name>
<keyword evidence="5 9" id="KW-1133">Transmembrane helix</keyword>
<feature type="transmembrane region" description="Helical" evidence="9">
    <location>
        <begin position="549"/>
        <end position="568"/>
    </location>
</feature>
<keyword evidence="4 9" id="KW-0812">Transmembrane</keyword>
<dbReference type="InterPro" id="IPR036259">
    <property type="entry name" value="MFS_trans_sf"/>
</dbReference>
<feature type="transmembrane region" description="Helical" evidence="9">
    <location>
        <begin position="186"/>
        <end position="205"/>
    </location>
</feature>
<feature type="transmembrane region" description="Helical" evidence="9">
    <location>
        <begin position="130"/>
        <end position="147"/>
    </location>
</feature>
<dbReference type="PROSITE" id="PS50850">
    <property type="entry name" value="MFS"/>
    <property type="match status" value="1"/>
</dbReference>
<keyword evidence="7 9" id="KW-0472">Membrane</keyword>
<dbReference type="PANTHER" id="PTHR23501">
    <property type="entry name" value="MAJOR FACILITATOR SUPERFAMILY"/>
    <property type="match status" value="1"/>
</dbReference>
<feature type="transmembrane region" description="Helical" evidence="9">
    <location>
        <begin position="97"/>
        <end position="118"/>
    </location>
</feature>
<reference evidence="11 12" key="1">
    <citation type="journal article" date="2015" name="Sci. Rep.">
        <title>Chromosome-level genome map provides insights into diverse defense mechanisms in the medicinal fungus Ganoderma sinense.</title>
        <authorList>
            <person name="Zhu Y."/>
            <person name="Xu J."/>
            <person name="Sun C."/>
            <person name="Zhou S."/>
            <person name="Xu H."/>
            <person name="Nelson D.R."/>
            <person name="Qian J."/>
            <person name="Song J."/>
            <person name="Luo H."/>
            <person name="Xiang L."/>
            <person name="Li Y."/>
            <person name="Xu Z."/>
            <person name="Ji A."/>
            <person name="Wang L."/>
            <person name="Lu S."/>
            <person name="Hayward A."/>
            <person name="Sun W."/>
            <person name="Li X."/>
            <person name="Schwartz D.C."/>
            <person name="Wang Y."/>
            <person name="Chen S."/>
        </authorList>
    </citation>
    <scope>NUCLEOTIDE SEQUENCE [LARGE SCALE GENOMIC DNA]</scope>
    <source>
        <strain evidence="11 12">ZZ0214-1</strain>
    </source>
</reference>
<keyword evidence="3" id="KW-0813">Transport</keyword>
<dbReference type="OrthoDB" id="2241241at2759"/>
<feature type="transmembrane region" description="Helical" evidence="9">
    <location>
        <begin position="59"/>
        <end position="77"/>
    </location>
</feature>
<comment type="subcellular location">
    <subcellularLocation>
        <location evidence="1">Membrane</location>
        <topology evidence="1">Multi-pass membrane protein</topology>
    </subcellularLocation>
</comment>
<feature type="transmembrane region" description="Helical" evidence="9">
    <location>
        <begin position="473"/>
        <end position="496"/>
    </location>
</feature>
<evidence type="ECO:0000256" key="7">
    <source>
        <dbReference type="ARBA" id="ARBA00023136"/>
    </source>
</evidence>
<dbReference type="SUPFAM" id="SSF103473">
    <property type="entry name" value="MFS general substrate transporter"/>
    <property type="match status" value="1"/>
</dbReference>
<gene>
    <name evidence="11" type="ORF">GSI_10984</name>
</gene>
<dbReference type="InterPro" id="IPR020846">
    <property type="entry name" value="MFS_dom"/>
</dbReference>
<evidence type="ECO:0000256" key="5">
    <source>
        <dbReference type="ARBA" id="ARBA00022989"/>
    </source>
</evidence>
<evidence type="ECO:0000259" key="10">
    <source>
        <dbReference type="PROSITE" id="PS50850"/>
    </source>
</evidence>
<feature type="transmembrane region" description="Helical" evidence="9">
    <location>
        <begin position="273"/>
        <end position="294"/>
    </location>
</feature>
<dbReference type="GO" id="GO:0022857">
    <property type="term" value="F:transmembrane transporter activity"/>
    <property type="evidence" value="ECO:0007669"/>
    <property type="project" value="InterPro"/>
</dbReference>
<feature type="transmembrane region" description="Helical" evidence="9">
    <location>
        <begin position="439"/>
        <end position="461"/>
    </location>
</feature>
<feature type="domain" description="Major facilitator superfamily (MFS) profile" evidence="10">
    <location>
        <begin position="64"/>
        <end position="571"/>
    </location>
</feature>
<feature type="transmembrane region" description="Helical" evidence="9">
    <location>
        <begin position="344"/>
        <end position="366"/>
    </location>
</feature>
<comment type="similarity">
    <text evidence="2">Belongs to the major facilitator superfamily.</text>
</comment>
<comment type="caution">
    <text evidence="11">The sequence shown here is derived from an EMBL/GenBank/DDBJ whole genome shotgun (WGS) entry which is preliminary data.</text>
</comment>
<dbReference type="FunFam" id="1.20.1250.20:FF:000197">
    <property type="entry name" value="Siderophore iron transporter 1"/>
    <property type="match status" value="1"/>
</dbReference>